<organism evidence="1 2">
    <name type="scientific">Candidatus Aphodocola excrementigallinarum</name>
    <dbReference type="NCBI Taxonomy" id="2840670"/>
    <lineage>
        <taxon>Bacteria</taxon>
        <taxon>Bacillati</taxon>
        <taxon>Bacillota</taxon>
        <taxon>Bacilli</taxon>
        <taxon>Candidatus Aphodocola</taxon>
    </lineage>
</organism>
<reference evidence="1" key="1">
    <citation type="submission" date="2020-10" db="EMBL/GenBank/DDBJ databases">
        <authorList>
            <person name="Gilroy R."/>
        </authorList>
    </citation>
    <scope>NUCLEOTIDE SEQUENCE</scope>
    <source>
        <strain evidence="1">CHK193-30670</strain>
    </source>
</reference>
<name>A0A9D1IML8_9FIRM</name>
<comment type="caution">
    <text evidence="1">The sequence shown here is derived from an EMBL/GenBank/DDBJ whole genome shotgun (WGS) entry which is preliminary data.</text>
</comment>
<reference evidence="1" key="2">
    <citation type="journal article" date="2021" name="PeerJ">
        <title>Extensive microbial diversity within the chicken gut microbiome revealed by metagenomics and culture.</title>
        <authorList>
            <person name="Gilroy R."/>
            <person name="Ravi A."/>
            <person name="Getino M."/>
            <person name="Pursley I."/>
            <person name="Horton D.L."/>
            <person name="Alikhan N.F."/>
            <person name="Baker D."/>
            <person name="Gharbi K."/>
            <person name="Hall N."/>
            <person name="Watson M."/>
            <person name="Adriaenssens E.M."/>
            <person name="Foster-Nyarko E."/>
            <person name="Jarju S."/>
            <person name="Secka A."/>
            <person name="Antonio M."/>
            <person name="Oren A."/>
            <person name="Chaudhuri R.R."/>
            <person name="La Ragione R."/>
            <person name="Hildebrand F."/>
            <person name="Pallen M.J."/>
        </authorList>
    </citation>
    <scope>NUCLEOTIDE SEQUENCE</scope>
    <source>
        <strain evidence="1">CHK193-30670</strain>
    </source>
</reference>
<accession>A0A9D1IML8</accession>
<sequence>MNQLDQAFDNYMQEVKKLDINGKRKELYDSLMNLGNTIVELAKNDGVELHYLKNREIEDLFNQNLSEDDYLEAMLVYFEMIKNMIGEYLLSK</sequence>
<evidence type="ECO:0000313" key="2">
    <source>
        <dbReference type="Proteomes" id="UP000824074"/>
    </source>
</evidence>
<protein>
    <submittedName>
        <fullName evidence="1">Uncharacterized protein</fullName>
    </submittedName>
</protein>
<evidence type="ECO:0000313" key="1">
    <source>
        <dbReference type="EMBL" id="HIU39903.1"/>
    </source>
</evidence>
<dbReference type="Proteomes" id="UP000824074">
    <property type="component" value="Unassembled WGS sequence"/>
</dbReference>
<dbReference type="EMBL" id="DVMT01000015">
    <property type="protein sequence ID" value="HIU39903.1"/>
    <property type="molecule type" value="Genomic_DNA"/>
</dbReference>
<gene>
    <name evidence="1" type="ORF">IAB68_01195</name>
</gene>
<dbReference type="AlphaFoldDB" id="A0A9D1IML8"/>
<proteinExistence type="predicted"/>